<name>A0A822YTZ7_NELNU</name>
<organism evidence="1 2">
    <name type="scientific">Nelumbo nucifera</name>
    <name type="common">Sacred lotus</name>
    <dbReference type="NCBI Taxonomy" id="4432"/>
    <lineage>
        <taxon>Eukaryota</taxon>
        <taxon>Viridiplantae</taxon>
        <taxon>Streptophyta</taxon>
        <taxon>Embryophyta</taxon>
        <taxon>Tracheophyta</taxon>
        <taxon>Spermatophyta</taxon>
        <taxon>Magnoliopsida</taxon>
        <taxon>Proteales</taxon>
        <taxon>Nelumbonaceae</taxon>
        <taxon>Nelumbo</taxon>
    </lineage>
</organism>
<protein>
    <submittedName>
        <fullName evidence="1">Uncharacterized protein</fullName>
    </submittedName>
</protein>
<dbReference type="Proteomes" id="UP000607653">
    <property type="component" value="Unassembled WGS sequence"/>
</dbReference>
<evidence type="ECO:0000313" key="1">
    <source>
        <dbReference type="EMBL" id="DAD36122.1"/>
    </source>
</evidence>
<accession>A0A822YTZ7</accession>
<dbReference type="AlphaFoldDB" id="A0A822YTZ7"/>
<comment type="caution">
    <text evidence="1">The sequence shown here is derived from an EMBL/GenBank/DDBJ whole genome shotgun (WGS) entry which is preliminary data.</text>
</comment>
<evidence type="ECO:0000313" key="2">
    <source>
        <dbReference type="Proteomes" id="UP000607653"/>
    </source>
</evidence>
<dbReference type="EMBL" id="DUZY01000004">
    <property type="protein sequence ID" value="DAD36122.1"/>
    <property type="molecule type" value="Genomic_DNA"/>
</dbReference>
<proteinExistence type="predicted"/>
<reference evidence="1 2" key="1">
    <citation type="journal article" date="2020" name="Mol. Biol. Evol.">
        <title>Distinct Expression and Methylation Patterns for Genes with Different Fates following a Single Whole-Genome Duplication in Flowering Plants.</title>
        <authorList>
            <person name="Shi T."/>
            <person name="Rahmani R.S."/>
            <person name="Gugger P.F."/>
            <person name="Wang M."/>
            <person name="Li H."/>
            <person name="Zhang Y."/>
            <person name="Li Z."/>
            <person name="Wang Q."/>
            <person name="Van de Peer Y."/>
            <person name="Marchal K."/>
            <person name="Chen J."/>
        </authorList>
    </citation>
    <scope>NUCLEOTIDE SEQUENCE [LARGE SCALE GENOMIC DNA]</scope>
    <source>
        <tissue evidence="1">Leaf</tissue>
    </source>
</reference>
<gene>
    <name evidence="1" type="ORF">HUJ06_006762</name>
</gene>
<keyword evidence="2" id="KW-1185">Reference proteome</keyword>
<sequence length="55" mass="6428">MFMSSSSTKNSTLAYETRKNALNNNLRNDLRLSSYHNSFCVIGMPLFLLHRETRF</sequence>